<feature type="transmembrane region" description="Helical" evidence="1">
    <location>
        <begin position="63"/>
        <end position="82"/>
    </location>
</feature>
<evidence type="ECO:0000256" key="1">
    <source>
        <dbReference type="SAM" id="Phobius"/>
    </source>
</evidence>
<feature type="transmembrane region" description="Helical" evidence="1">
    <location>
        <begin position="141"/>
        <end position="159"/>
    </location>
</feature>
<keyword evidence="1" id="KW-0812">Transmembrane</keyword>
<feature type="transmembrane region" description="Helical" evidence="1">
    <location>
        <begin position="14"/>
        <end position="34"/>
    </location>
</feature>
<keyword evidence="1" id="KW-1133">Transmembrane helix</keyword>
<dbReference type="AlphaFoldDB" id="A0A7W8JTQ1"/>
<dbReference type="InterPro" id="IPR007065">
    <property type="entry name" value="HPP"/>
</dbReference>
<dbReference type="Proteomes" id="UP000552709">
    <property type="component" value="Unassembled WGS sequence"/>
</dbReference>
<feature type="domain" description="HPP transmembrane region" evidence="2">
    <location>
        <begin position="7"/>
        <end position="154"/>
    </location>
</feature>
<dbReference type="PANTHER" id="PTHR33741:SF5">
    <property type="entry name" value="TRANSMEMBRANE PROTEIN DDB_G0269096-RELATED"/>
    <property type="match status" value="1"/>
</dbReference>
<reference evidence="3 4" key="1">
    <citation type="submission" date="2020-08" db="EMBL/GenBank/DDBJ databases">
        <title>Genomic Encyclopedia of Type Strains, Phase IV (KMG-IV): sequencing the most valuable type-strain genomes for metagenomic binning, comparative biology and taxonomic classification.</title>
        <authorList>
            <person name="Goeker M."/>
        </authorList>
    </citation>
    <scope>NUCLEOTIDE SEQUENCE [LARGE SCALE GENOMIC DNA]</scope>
    <source>
        <strain evidence="3 4">DSM 27939</strain>
    </source>
</reference>
<feature type="transmembrane region" description="Helical" evidence="1">
    <location>
        <begin position="102"/>
        <end position="121"/>
    </location>
</feature>
<evidence type="ECO:0000313" key="3">
    <source>
        <dbReference type="EMBL" id="MBB5362989.1"/>
    </source>
</evidence>
<comment type="caution">
    <text evidence="3">The sequence shown here is derived from an EMBL/GenBank/DDBJ whole genome shotgun (WGS) entry which is preliminary data.</text>
</comment>
<evidence type="ECO:0000259" key="2">
    <source>
        <dbReference type="Pfam" id="PF04982"/>
    </source>
</evidence>
<dbReference type="Pfam" id="PF04982">
    <property type="entry name" value="TM_HPP"/>
    <property type="match status" value="1"/>
</dbReference>
<keyword evidence="4" id="KW-1185">Reference proteome</keyword>
<evidence type="ECO:0000313" key="4">
    <source>
        <dbReference type="Proteomes" id="UP000552709"/>
    </source>
</evidence>
<dbReference type="RefSeq" id="WP_184131017.1">
    <property type="nucleotide sequence ID" value="NZ_JACHFL010000004.1"/>
</dbReference>
<name>A0A7W8JTQ1_9DEIO</name>
<protein>
    <submittedName>
        <fullName evidence="3">CBS-domain-containing membrane protein</fullName>
    </submittedName>
</protein>
<accession>A0A7W8JTQ1</accession>
<organism evidence="3 4">
    <name type="scientific">Deinococcus humi</name>
    <dbReference type="NCBI Taxonomy" id="662880"/>
    <lineage>
        <taxon>Bacteria</taxon>
        <taxon>Thermotogati</taxon>
        <taxon>Deinococcota</taxon>
        <taxon>Deinococci</taxon>
        <taxon>Deinococcales</taxon>
        <taxon>Deinococcaceae</taxon>
        <taxon>Deinococcus</taxon>
    </lineage>
</organism>
<proteinExistence type="predicted"/>
<dbReference type="EMBL" id="JACHFL010000004">
    <property type="protein sequence ID" value="MBB5362989.1"/>
    <property type="molecule type" value="Genomic_DNA"/>
</dbReference>
<gene>
    <name evidence="3" type="ORF">HNQ08_002087</name>
</gene>
<sequence length="175" mass="17943">MSKNAEQKPSIPDAVWAPVSAGVLLLVIGLLGLATHQPLLFPSLGPTAFLQTETPDQTSAQPYHVVIGHVVALLAGFLAVWVFGAADAPSVLATHDLTAPRVWASVLAVALTLLGGLLLRASHPPAAATTLLASLGGFPPTIKSATTVMGGVLLIALLGEGLRRLRLMQQATGSP</sequence>
<dbReference type="PANTHER" id="PTHR33741">
    <property type="entry name" value="TRANSMEMBRANE PROTEIN DDB_G0269096-RELATED"/>
    <property type="match status" value="1"/>
</dbReference>
<dbReference type="InterPro" id="IPR058581">
    <property type="entry name" value="TM_HPP"/>
</dbReference>
<keyword evidence="1" id="KW-0472">Membrane</keyword>